<evidence type="ECO:0000313" key="1">
    <source>
        <dbReference type="EMBL" id="OHT07901.1"/>
    </source>
</evidence>
<dbReference type="VEuPathDB" id="TrichDB:TRFO_05003"/>
<dbReference type="RefSeq" id="XP_068361037.1">
    <property type="nucleotide sequence ID" value="XM_068492230.1"/>
</dbReference>
<dbReference type="AlphaFoldDB" id="A0A1J4KEU3"/>
<gene>
    <name evidence="1" type="ORF">TRFO_05003</name>
</gene>
<proteinExistence type="predicted"/>
<dbReference type="EMBL" id="MLAK01000682">
    <property type="protein sequence ID" value="OHT07901.1"/>
    <property type="molecule type" value="Genomic_DNA"/>
</dbReference>
<evidence type="ECO:0000313" key="2">
    <source>
        <dbReference type="Proteomes" id="UP000179807"/>
    </source>
</evidence>
<sequence>MQRLTLPPISSISSEFPTIDLHLPSSIIPKKSQTSRSFDLRNSTIIQPQESNRVKRKSIVPEKFAPNVRGECYCSAIEEEKKEKPISFTAEEDNGMMQSVLNYFGPVQKVPWSFWQIYKKVYGTWRSTSSLYHHWERILMRKFKLFCVTHKRQIPAVQQNYDIYDSQFPNFQNQYPVGEQNIQMAYGPVAMPMARFASQIEEPVALIPTDYMQANYHY</sequence>
<reference evidence="1" key="1">
    <citation type="submission" date="2016-10" db="EMBL/GenBank/DDBJ databases">
        <authorList>
            <person name="Benchimol M."/>
            <person name="Almeida L.G."/>
            <person name="Vasconcelos A.T."/>
            <person name="Perreira-Neves A."/>
            <person name="Rosa I.A."/>
            <person name="Tasca T."/>
            <person name="Bogo M.R."/>
            <person name="de Souza W."/>
        </authorList>
    </citation>
    <scope>NUCLEOTIDE SEQUENCE [LARGE SCALE GENOMIC DNA]</scope>
    <source>
        <strain evidence="1">K</strain>
    </source>
</reference>
<comment type="caution">
    <text evidence="1">The sequence shown here is derived from an EMBL/GenBank/DDBJ whole genome shotgun (WGS) entry which is preliminary data.</text>
</comment>
<protein>
    <submittedName>
        <fullName evidence="1">Uncharacterized protein</fullName>
    </submittedName>
</protein>
<organism evidence="1 2">
    <name type="scientific">Tritrichomonas foetus</name>
    <dbReference type="NCBI Taxonomy" id="1144522"/>
    <lineage>
        <taxon>Eukaryota</taxon>
        <taxon>Metamonada</taxon>
        <taxon>Parabasalia</taxon>
        <taxon>Tritrichomonadida</taxon>
        <taxon>Tritrichomonadidae</taxon>
        <taxon>Tritrichomonas</taxon>
    </lineage>
</organism>
<keyword evidence="2" id="KW-1185">Reference proteome</keyword>
<accession>A0A1J4KEU3</accession>
<dbReference type="GeneID" id="94826934"/>
<name>A0A1J4KEU3_9EUKA</name>
<dbReference type="Proteomes" id="UP000179807">
    <property type="component" value="Unassembled WGS sequence"/>
</dbReference>